<dbReference type="InterPro" id="IPR002043">
    <property type="entry name" value="UDG_fam1"/>
</dbReference>
<evidence type="ECO:0000256" key="4">
    <source>
        <dbReference type="ARBA" id="ARBA00023204"/>
    </source>
</evidence>
<evidence type="ECO:0000313" key="7">
    <source>
        <dbReference type="EMBL" id="KAF8790123.1"/>
    </source>
</evidence>
<dbReference type="GO" id="GO:0097510">
    <property type="term" value="P:base-excision repair, AP site formation via deaminated base removal"/>
    <property type="evidence" value="ECO:0007669"/>
    <property type="project" value="TreeGrafter"/>
</dbReference>
<comment type="similarity">
    <text evidence="1">Belongs to the uracil-DNA glycosylase (UDG) superfamily. UNG family.</text>
</comment>
<gene>
    <name evidence="7" type="ORF">HNY73_005194</name>
</gene>
<dbReference type="EMBL" id="JABXBU010000011">
    <property type="protein sequence ID" value="KAF8790123.1"/>
    <property type="molecule type" value="Genomic_DNA"/>
</dbReference>
<dbReference type="PROSITE" id="PS00130">
    <property type="entry name" value="U_DNA_GLYCOSYLASE"/>
    <property type="match status" value="1"/>
</dbReference>
<dbReference type="GO" id="GO:0004844">
    <property type="term" value="F:uracil DNA N-glycosylase activity"/>
    <property type="evidence" value="ECO:0007669"/>
    <property type="project" value="InterPro"/>
</dbReference>
<evidence type="ECO:0000256" key="2">
    <source>
        <dbReference type="ARBA" id="ARBA00022763"/>
    </source>
</evidence>
<keyword evidence="4" id="KW-0234">DNA repair</keyword>
<feature type="region of interest" description="Disordered" evidence="6">
    <location>
        <begin position="26"/>
        <end position="50"/>
    </location>
</feature>
<dbReference type="InterPro" id="IPR036895">
    <property type="entry name" value="Uracil-DNA_glycosylase-like_sf"/>
</dbReference>
<evidence type="ECO:0000256" key="1">
    <source>
        <dbReference type="ARBA" id="ARBA00008184"/>
    </source>
</evidence>
<dbReference type="AlphaFoldDB" id="A0A8T0FMW3"/>
<dbReference type="SUPFAM" id="SSF52141">
    <property type="entry name" value="Uracil-DNA glycosylase-like"/>
    <property type="match status" value="1"/>
</dbReference>
<keyword evidence="8" id="KW-1185">Reference proteome</keyword>
<dbReference type="GO" id="GO:0005739">
    <property type="term" value="C:mitochondrion"/>
    <property type="evidence" value="ECO:0007669"/>
    <property type="project" value="TreeGrafter"/>
</dbReference>
<accession>A0A8T0FMW3</accession>
<evidence type="ECO:0000256" key="3">
    <source>
        <dbReference type="ARBA" id="ARBA00022801"/>
    </source>
</evidence>
<protein>
    <submittedName>
        <fullName evidence="7">Uracil-DNA glycosylase like protein</fullName>
    </submittedName>
</protein>
<feature type="compositionally biased region" description="Basic and acidic residues" evidence="6">
    <location>
        <begin position="34"/>
        <end position="50"/>
    </location>
</feature>
<proteinExistence type="inferred from homology"/>
<evidence type="ECO:0000313" key="8">
    <source>
        <dbReference type="Proteomes" id="UP000807504"/>
    </source>
</evidence>
<name>A0A8T0FMW3_ARGBR</name>
<reference evidence="7" key="2">
    <citation type="submission" date="2020-06" db="EMBL/GenBank/DDBJ databases">
        <authorList>
            <person name="Sheffer M."/>
        </authorList>
    </citation>
    <scope>NUCLEOTIDE SEQUENCE</scope>
</reference>
<keyword evidence="3" id="KW-0378">Hydrolase</keyword>
<dbReference type="PANTHER" id="PTHR11264">
    <property type="entry name" value="URACIL-DNA GLYCOSYLASE"/>
    <property type="match status" value="1"/>
</dbReference>
<dbReference type="Proteomes" id="UP000807504">
    <property type="component" value="Unassembled WGS sequence"/>
</dbReference>
<dbReference type="GO" id="GO:0005634">
    <property type="term" value="C:nucleus"/>
    <property type="evidence" value="ECO:0007669"/>
    <property type="project" value="TreeGrafter"/>
</dbReference>
<reference evidence="7" key="1">
    <citation type="journal article" date="2020" name="bioRxiv">
        <title>Chromosome-level reference genome of the European wasp spider Argiope bruennichi: a resource for studies on range expansion and evolutionary adaptation.</title>
        <authorList>
            <person name="Sheffer M.M."/>
            <person name="Hoppe A."/>
            <person name="Krehenwinkel H."/>
            <person name="Uhl G."/>
            <person name="Kuss A.W."/>
            <person name="Jensen L."/>
            <person name="Jensen C."/>
            <person name="Gillespie R.G."/>
            <person name="Hoff K.J."/>
            <person name="Prost S."/>
        </authorList>
    </citation>
    <scope>NUCLEOTIDE SEQUENCE</scope>
</reference>
<feature type="active site" description="Proton acceptor" evidence="5">
    <location>
        <position position="106"/>
    </location>
</feature>
<evidence type="ECO:0000256" key="5">
    <source>
        <dbReference type="PROSITE-ProRule" id="PRU10072"/>
    </source>
</evidence>
<evidence type="ECO:0000256" key="6">
    <source>
        <dbReference type="SAM" id="MobiDB-lite"/>
    </source>
</evidence>
<dbReference type="InterPro" id="IPR018085">
    <property type="entry name" value="Ura-DNA_Glyclase_AS"/>
</dbReference>
<dbReference type="Gene3D" id="3.40.470.10">
    <property type="entry name" value="Uracil-DNA glycosylase-like domain"/>
    <property type="match status" value="1"/>
</dbReference>
<comment type="caution">
    <text evidence="7">The sequence shown here is derived from an EMBL/GenBank/DDBJ whole genome shotgun (WGS) entry which is preliminary data.</text>
</comment>
<keyword evidence="2" id="KW-0227">DNA damage</keyword>
<dbReference type="PANTHER" id="PTHR11264:SF0">
    <property type="entry name" value="URACIL-DNA GLYCOSYLASE"/>
    <property type="match status" value="1"/>
</dbReference>
<sequence>MLRSVLVKKVSIVSMSQKLISSFFTSPSSRKRKRDESEDQEKLDGRKNAENLKKPSIVANQRAIILGKFLFRERCSYCIYPPENYVYSWTNAVKIQDVKVVILGQDPYHGPNQAHGLAFSVRKGVVVPKSLGNL</sequence>
<organism evidence="7 8">
    <name type="scientific">Argiope bruennichi</name>
    <name type="common">Wasp spider</name>
    <name type="synonym">Aranea bruennichi</name>
    <dbReference type="NCBI Taxonomy" id="94029"/>
    <lineage>
        <taxon>Eukaryota</taxon>
        <taxon>Metazoa</taxon>
        <taxon>Ecdysozoa</taxon>
        <taxon>Arthropoda</taxon>
        <taxon>Chelicerata</taxon>
        <taxon>Arachnida</taxon>
        <taxon>Araneae</taxon>
        <taxon>Araneomorphae</taxon>
        <taxon>Entelegynae</taxon>
        <taxon>Araneoidea</taxon>
        <taxon>Araneidae</taxon>
        <taxon>Argiope</taxon>
    </lineage>
</organism>